<comment type="caution">
    <text evidence="1">The sequence shown here is derived from an EMBL/GenBank/DDBJ whole genome shotgun (WGS) entry which is preliminary data.</text>
</comment>
<dbReference type="InterPro" id="IPR023198">
    <property type="entry name" value="PGP-like_dom2"/>
</dbReference>
<proteinExistence type="predicted"/>
<dbReference type="NCBIfam" id="TIGR01509">
    <property type="entry name" value="HAD-SF-IA-v3"/>
    <property type="match status" value="1"/>
</dbReference>
<dbReference type="CDD" id="cd07505">
    <property type="entry name" value="HAD_BPGM-like"/>
    <property type="match status" value="1"/>
</dbReference>
<dbReference type="STRING" id="888064.HMPREF9088_0652"/>
<dbReference type="SFLD" id="SFLDS00003">
    <property type="entry name" value="Haloacid_Dehalogenase"/>
    <property type="match status" value="1"/>
</dbReference>
<dbReference type="Pfam" id="PF00702">
    <property type="entry name" value="Hydrolase"/>
    <property type="match status" value="1"/>
</dbReference>
<dbReference type="eggNOG" id="COG0637">
    <property type="taxonomic scope" value="Bacteria"/>
</dbReference>
<dbReference type="GO" id="GO:0016787">
    <property type="term" value="F:hydrolase activity"/>
    <property type="evidence" value="ECO:0007669"/>
    <property type="project" value="UniProtKB-KW"/>
</dbReference>
<dbReference type="Gene3D" id="3.40.50.1000">
    <property type="entry name" value="HAD superfamily/HAD-like"/>
    <property type="match status" value="1"/>
</dbReference>
<evidence type="ECO:0000313" key="1">
    <source>
        <dbReference type="EMBL" id="EFU74517.1"/>
    </source>
</evidence>
<gene>
    <name evidence="1" type="ORF">HMPREF9088_0652</name>
</gene>
<dbReference type="AlphaFoldDB" id="E6LE62"/>
<evidence type="ECO:0000313" key="2">
    <source>
        <dbReference type="Proteomes" id="UP000010296"/>
    </source>
</evidence>
<dbReference type="PANTHER" id="PTHR18901:SF38">
    <property type="entry name" value="PSEUDOURIDINE-5'-PHOSPHATASE"/>
    <property type="match status" value="1"/>
</dbReference>
<dbReference type="Gene3D" id="1.10.150.240">
    <property type="entry name" value="Putative phosphatase, domain 2"/>
    <property type="match status" value="1"/>
</dbReference>
<dbReference type="SUPFAM" id="SSF56784">
    <property type="entry name" value="HAD-like"/>
    <property type="match status" value="1"/>
</dbReference>
<dbReference type="Proteomes" id="UP000010296">
    <property type="component" value="Unassembled WGS sequence"/>
</dbReference>
<keyword evidence="1" id="KW-0378">Hydrolase</keyword>
<dbReference type="EMBL" id="AEPV01000024">
    <property type="protein sequence ID" value="EFU74517.1"/>
    <property type="molecule type" value="Genomic_DNA"/>
</dbReference>
<reference evidence="1 2" key="1">
    <citation type="submission" date="2010-12" db="EMBL/GenBank/DDBJ databases">
        <authorList>
            <person name="Muzny D."/>
            <person name="Qin X."/>
            <person name="Deng J."/>
            <person name="Jiang H."/>
            <person name="Liu Y."/>
            <person name="Qu J."/>
            <person name="Song X.-Z."/>
            <person name="Zhang L."/>
            <person name="Thornton R."/>
            <person name="Coyle M."/>
            <person name="Francisco L."/>
            <person name="Jackson L."/>
            <person name="Javaid M."/>
            <person name="Korchina V."/>
            <person name="Kovar C."/>
            <person name="Mata R."/>
            <person name="Mathew T."/>
            <person name="Ngo R."/>
            <person name="Nguyen L."/>
            <person name="Nguyen N."/>
            <person name="Okwuonu G."/>
            <person name="Ongeri F."/>
            <person name="Pham C."/>
            <person name="Simmons D."/>
            <person name="Wilczek-Boney K."/>
            <person name="Hale W."/>
            <person name="Jakkamsetti A."/>
            <person name="Pham P."/>
            <person name="Ruth R."/>
            <person name="San Lucas F."/>
            <person name="Warren J."/>
            <person name="Zhang J."/>
            <person name="Zhao Z."/>
            <person name="Zhou C."/>
            <person name="Zhu D."/>
            <person name="Lee S."/>
            <person name="Bess C."/>
            <person name="Blankenburg K."/>
            <person name="Forbes L."/>
            <person name="Fu Q."/>
            <person name="Gubbala S."/>
            <person name="Hirani K."/>
            <person name="Jayaseelan J.C."/>
            <person name="Lara F."/>
            <person name="Munidasa M."/>
            <person name="Palculict T."/>
            <person name="Patil S."/>
            <person name="Pu L.-L."/>
            <person name="Saada N."/>
            <person name="Tang L."/>
            <person name="Weissenberger G."/>
            <person name="Zhu Y."/>
            <person name="Hemphill L."/>
            <person name="Shang Y."/>
            <person name="Youmans B."/>
            <person name="Ayvaz T."/>
            <person name="Ross M."/>
            <person name="Santibanez J."/>
            <person name="Aqrawi P."/>
            <person name="Gross S."/>
            <person name="Joshi V."/>
            <person name="Fowler G."/>
            <person name="Nazareth L."/>
            <person name="Reid J."/>
            <person name="Worley K."/>
            <person name="Petrosino J."/>
            <person name="Highlander S."/>
            <person name="Gibbs R."/>
        </authorList>
    </citation>
    <scope>NUCLEOTIDE SEQUENCE [LARGE SCALE GENOMIC DNA]</scope>
    <source>
        <strain evidence="2">DSM 15952 / CCUG 50447 / LMG 22039 / TP 1.5</strain>
    </source>
</reference>
<protein>
    <submittedName>
        <fullName evidence="1">HAD hydrolase, family IA, variant 3</fullName>
    </submittedName>
</protein>
<dbReference type="InterPro" id="IPR036412">
    <property type="entry name" value="HAD-like_sf"/>
</dbReference>
<dbReference type="InterPro" id="IPR023214">
    <property type="entry name" value="HAD_sf"/>
</dbReference>
<dbReference type="HOGENOM" id="CLU_045011_13_3_9"/>
<keyword evidence="2" id="KW-1185">Reference proteome</keyword>
<organism evidence="1 2">
    <name type="scientific">Enterococcus italicus (strain DSM 15952 / CCUG 50447 / LMG 22039 / TP 1.5)</name>
    <dbReference type="NCBI Taxonomy" id="888064"/>
    <lineage>
        <taxon>Bacteria</taxon>
        <taxon>Bacillati</taxon>
        <taxon>Bacillota</taxon>
        <taxon>Bacilli</taxon>
        <taxon>Lactobacillales</taxon>
        <taxon>Enterococcaceae</taxon>
        <taxon>Enterococcus</taxon>
    </lineage>
</organism>
<dbReference type="InterPro" id="IPR006439">
    <property type="entry name" value="HAD-SF_hydro_IA"/>
</dbReference>
<accession>E6LE62</accession>
<sequence length="235" mass="26866">MFLSGEKEWKKMQVKAILFDMDGLIIDTERVYRDGWRVGADVNGETLPESFLAQTSGKSVQQTTALLEEILHDREKIFRIRQAREVYFLQELQAGRIPLKPYFLETIYYLKKQGYQTALVTSTAQERTRKIFDTYQLDPYFDVVVTGDLVQETKPNPAIYQLALAKLALSPNQGLVFEDSLTGARAAEAAEIPFILIPESPVGITEQQGDWQHALMEATDFQAALSWLRETKRIR</sequence>
<dbReference type="PANTHER" id="PTHR18901">
    <property type="entry name" value="2-DEOXYGLUCOSE-6-PHOSPHATE PHOSPHATASE 2"/>
    <property type="match status" value="1"/>
</dbReference>
<dbReference type="SFLD" id="SFLDG01129">
    <property type="entry name" value="C1.5:_HAD__Beta-PGM__Phosphata"/>
    <property type="match status" value="1"/>
</dbReference>
<dbReference type="PATRIC" id="fig|888064.11.peg.1123"/>
<name>E6LE62_ENTI1</name>